<evidence type="ECO:0000256" key="1">
    <source>
        <dbReference type="SAM" id="MobiDB-lite"/>
    </source>
</evidence>
<protein>
    <submittedName>
        <fullName evidence="2">Uncharacterized protein</fullName>
    </submittedName>
</protein>
<dbReference type="AlphaFoldDB" id="A0A6V7H915"/>
<reference evidence="2" key="1">
    <citation type="submission" date="2020-07" db="EMBL/GenBank/DDBJ databases">
        <authorList>
            <person name="Nazaruddin N."/>
        </authorList>
    </citation>
    <scope>NUCLEOTIDE SEQUENCE</scope>
</reference>
<accession>A0A6V7H915</accession>
<evidence type="ECO:0000313" key="3">
    <source>
        <dbReference type="Proteomes" id="UP000752696"/>
    </source>
</evidence>
<dbReference type="EMBL" id="CAJDYZ010009139">
    <property type="protein sequence ID" value="CAD1476219.1"/>
    <property type="molecule type" value="Genomic_DNA"/>
</dbReference>
<comment type="caution">
    <text evidence="2">The sequence shown here is derived from an EMBL/GenBank/DDBJ whole genome shotgun (WGS) entry which is preliminary data.</text>
</comment>
<feature type="compositionally biased region" description="Polar residues" evidence="1">
    <location>
        <begin position="80"/>
        <end position="93"/>
    </location>
</feature>
<sequence>VRKNPQDKNIRRMCSICYQKKRQIFEYQEAKKNFKKTTTNIVLTVQNRLKCVILLLGAPISDSAEETLFLNVPGYENDGPSASGQGGDSTLSTCRRGGVVT</sequence>
<name>A0A6V7H915_9HYME</name>
<dbReference type="Proteomes" id="UP000752696">
    <property type="component" value="Unassembled WGS sequence"/>
</dbReference>
<gene>
    <name evidence="2" type="ORF">MHI_LOCUS628143</name>
</gene>
<feature type="non-terminal residue" evidence="2">
    <location>
        <position position="1"/>
    </location>
</feature>
<organism evidence="2 3">
    <name type="scientific">Heterotrigona itama</name>
    <dbReference type="NCBI Taxonomy" id="395501"/>
    <lineage>
        <taxon>Eukaryota</taxon>
        <taxon>Metazoa</taxon>
        <taxon>Ecdysozoa</taxon>
        <taxon>Arthropoda</taxon>
        <taxon>Hexapoda</taxon>
        <taxon>Insecta</taxon>
        <taxon>Pterygota</taxon>
        <taxon>Neoptera</taxon>
        <taxon>Endopterygota</taxon>
        <taxon>Hymenoptera</taxon>
        <taxon>Apocrita</taxon>
        <taxon>Aculeata</taxon>
        <taxon>Apoidea</taxon>
        <taxon>Anthophila</taxon>
        <taxon>Apidae</taxon>
        <taxon>Heterotrigona</taxon>
    </lineage>
</organism>
<feature type="region of interest" description="Disordered" evidence="1">
    <location>
        <begin position="79"/>
        <end position="101"/>
    </location>
</feature>
<proteinExistence type="predicted"/>
<evidence type="ECO:0000313" key="2">
    <source>
        <dbReference type="EMBL" id="CAD1476219.1"/>
    </source>
</evidence>
<keyword evidence="3" id="KW-1185">Reference proteome</keyword>